<dbReference type="Pfam" id="PF07569">
    <property type="entry name" value="Hira"/>
    <property type="match status" value="1"/>
</dbReference>
<dbReference type="SMART" id="SM00320">
    <property type="entry name" value="WD40"/>
    <property type="match status" value="6"/>
</dbReference>
<feature type="compositionally biased region" description="Low complexity" evidence="11">
    <location>
        <begin position="555"/>
        <end position="577"/>
    </location>
</feature>
<dbReference type="InterPro" id="IPR031120">
    <property type="entry name" value="HIR1-like"/>
</dbReference>
<feature type="repeat" description="WD" evidence="9">
    <location>
        <begin position="205"/>
        <end position="235"/>
    </location>
</feature>
<feature type="compositionally biased region" description="Polar residues" evidence="11">
    <location>
        <begin position="620"/>
        <end position="642"/>
    </location>
</feature>
<dbReference type="Pfam" id="PF00400">
    <property type="entry name" value="WD40"/>
    <property type="match status" value="1"/>
</dbReference>
<comment type="function">
    <text evidence="10">Required for replication-independent chromatin assembly and for the periodic repression of histone gene transcription during the cell cycle.</text>
</comment>
<evidence type="ECO:0000256" key="8">
    <source>
        <dbReference type="ARBA" id="ARBA00023242"/>
    </source>
</evidence>
<gene>
    <name evidence="14" type="ORF">FDP41_008571</name>
</gene>
<evidence type="ECO:0000313" key="15">
    <source>
        <dbReference type="Proteomes" id="UP000444721"/>
    </source>
</evidence>
<dbReference type="InterPro" id="IPR011044">
    <property type="entry name" value="Quino_amine_DH_bsu"/>
</dbReference>
<evidence type="ECO:0000256" key="5">
    <source>
        <dbReference type="ARBA" id="ARBA00022853"/>
    </source>
</evidence>
<evidence type="ECO:0000256" key="2">
    <source>
        <dbReference type="ARBA" id="ARBA00007306"/>
    </source>
</evidence>
<feature type="region of interest" description="Disordered" evidence="11">
    <location>
        <begin position="555"/>
        <end position="642"/>
    </location>
</feature>
<dbReference type="GO" id="GO:0006355">
    <property type="term" value="P:regulation of DNA-templated transcription"/>
    <property type="evidence" value="ECO:0007669"/>
    <property type="project" value="InterPro"/>
</dbReference>
<dbReference type="GO" id="GO:0000785">
    <property type="term" value="C:chromatin"/>
    <property type="evidence" value="ECO:0007669"/>
    <property type="project" value="TreeGrafter"/>
</dbReference>
<comment type="similarity">
    <text evidence="2 10">Belongs to the WD repeat HIR1 family.</text>
</comment>
<dbReference type="SUPFAM" id="SSF50978">
    <property type="entry name" value="WD40 repeat-like"/>
    <property type="match status" value="1"/>
</dbReference>
<evidence type="ECO:0000256" key="4">
    <source>
        <dbReference type="ARBA" id="ARBA00022737"/>
    </source>
</evidence>
<feature type="compositionally biased region" description="Polar residues" evidence="11">
    <location>
        <begin position="705"/>
        <end position="716"/>
    </location>
</feature>
<keyword evidence="4 10" id="KW-0677">Repeat</keyword>
<dbReference type="InterPro" id="IPR015943">
    <property type="entry name" value="WD40/YVTN_repeat-like_dom_sf"/>
</dbReference>
<dbReference type="GO" id="GO:0005634">
    <property type="term" value="C:nucleus"/>
    <property type="evidence" value="ECO:0007669"/>
    <property type="project" value="UniProtKB-SubCell"/>
</dbReference>
<feature type="region of interest" description="Disordered" evidence="11">
    <location>
        <begin position="113"/>
        <end position="172"/>
    </location>
</feature>
<feature type="compositionally biased region" description="Low complexity" evidence="11">
    <location>
        <begin position="585"/>
        <end position="595"/>
    </location>
</feature>
<dbReference type="PANTHER" id="PTHR13831:SF0">
    <property type="entry name" value="PROTEIN HIRA"/>
    <property type="match status" value="1"/>
</dbReference>
<feature type="repeat" description="WD" evidence="9">
    <location>
        <begin position="254"/>
        <end position="295"/>
    </location>
</feature>
<feature type="domain" description="CAF1B/HIR1 beta-propeller" evidence="13">
    <location>
        <begin position="199"/>
        <end position="329"/>
    </location>
</feature>
<evidence type="ECO:0000256" key="9">
    <source>
        <dbReference type="PROSITE-ProRule" id="PRU00221"/>
    </source>
</evidence>
<dbReference type="Proteomes" id="UP000444721">
    <property type="component" value="Unassembled WGS sequence"/>
</dbReference>
<dbReference type="PROSITE" id="PS50294">
    <property type="entry name" value="WD_REPEATS_REGION"/>
    <property type="match status" value="2"/>
</dbReference>
<evidence type="ECO:0000256" key="6">
    <source>
        <dbReference type="ARBA" id="ARBA00023015"/>
    </source>
</evidence>
<evidence type="ECO:0000256" key="1">
    <source>
        <dbReference type="ARBA" id="ARBA00004123"/>
    </source>
</evidence>
<dbReference type="AlphaFoldDB" id="A0A6A5BH60"/>
<feature type="compositionally biased region" description="Low complexity" evidence="11">
    <location>
        <begin position="1"/>
        <end position="52"/>
    </location>
</feature>
<evidence type="ECO:0000313" key="14">
    <source>
        <dbReference type="EMBL" id="KAF0973364.1"/>
    </source>
</evidence>
<sequence>MSTTNPSTSDSSSSSVASSQQQQRSLKPMSENSSSSPSLSKKLKASSSSPNKAFTEQRQEQPKLLLESVHWISTEKSSSIFSIDIHPDNTRFATAHAGKVCVWRSSNYFTASSSPSSDQSMDVHSNTPSGQSLTGNNINSSNTTEENSSTTVSSRAEDSNANTNSTNSISSNAKPLITTTDLYATESHQVKTVKTDASKFLIKEITTHSSNVNCVRFSPNGKFLAAASDDYSVSLSKVTKAGTEKEDWKHYKLFKSHQMDVLSVAWSHDSRYLASCSIDNKVIVYDLTSKNVDEPILNSNEHMNHVKGLAFDPIGRYLVSQSENMACIWALVDGKFQLHTRIVDQFSTAPILYYRPSFSPCGKYILIPNGFYQGSYCVKIVLRDDISQFISYKSGTDAVSCSVFNPVIFQKSTHTLMFFACASEDATITIWCTESTEPIAILKHVCKERISDLVWSTDGTTLLASCTDGTVVLVAFEKVYFGKTIDKEAKQRMLKEFYGTEWTGVLKEYPSTFFSIPRDDSVMVARKSNALGHFPPSSMPLLPYSASNNNISLTTNTTAATNRPPSTTAIPSTTTTTEKPKKTEAVQQQQTITTTASGKKRIIPIHTAVEDDEDEDLQQKPPTSATGADDTNANTGTLNDTMQLGLGSDDTLLQAMSSRVDQSRSVVASTSFGFGQSTNIIPTVSDLVGVTVSNAELIKKRTRQDFTNTTEQNAAAGTQEKKSKSKKNKQNQPPTTLLATHRDISAIPTEPLYLKISSSDELTCSLEGLVEYKSNGTIKWKATVSGTGSELCNYPIQAAGTNYFICICTFPSNQCHVFSTHSGMRLLPPMILDSKVEHLNCCGEYLVVYTLELMFYLWDIKKGKCLVRASVDSLLSNSGISSEEDQSRIVDDVVVTSNGVGILTLMNGESFAYDMNLNTWICVADSHSIFSPFLSQGRTANTEEDELNAEETEVTLMTLRQKAARAVKKFKLTHPEATTATATPENVNIDIIDDLEMAMTSAAAIGDKNTYLHCVKAYAKHLSKQQKDHRLRDLFNFLLGPISYSPFVQGNIKNDTMTDWNPYIAGEQKRSILQQLIIMLISSSDSAIQRMCREYGEILSRLQQQQ</sequence>
<dbReference type="GeneID" id="68115789"/>
<evidence type="ECO:0000259" key="13">
    <source>
        <dbReference type="Pfam" id="PF24105"/>
    </source>
</evidence>
<name>A0A6A5BH60_NAEFO</name>
<dbReference type="OrthoDB" id="1741719at2759"/>
<dbReference type="Pfam" id="PF24105">
    <property type="entry name" value="Beta-prop_CAF1B_HIR1"/>
    <property type="match status" value="1"/>
</dbReference>
<dbReference type="GO" id="GO:0006351">
    <property type="term" value="P:DNA-templated transcription"/>
    <property type="evidence" value="ECO:0007669"/>
    <property type="project" value="InterPro"/>
</dbReference>
<dbReference type="InterPro" id="IPR055410">
    <property type="entry name" value="Beta-prop_CAF1B_HIR1"/>
</dbReference>
<evidence type="ECO:0000256" key="3">
    <source>
        <dbReference type="ARBA" id="ARBA00022574"/>
    </source>
</evidence>
<dbReference type="GO" id="GO:0006338">
    <property type="term" value="P:chromatin remodeling"/>
    <property type="evidence" value="ECO:0007669"/>
    <property type="project" value="InterPro"/>
</dbReference>
<comment type="subcellular location">
    <subcellularLocation>
        <location evidence="1 10">Nucleus</location>
    </subcellularLocation>
</comment>
<dbReference type="InterPro" id="IPR036322">
    <property type="entry name" value="WD40_repeat_dom_sf"/>
</dbReference>
<protein>
    <recommendedName>
        <fullName evidence="10">Protein HIRA</fullName>
    </recommendedName>
</protein>
<feature type="compositionally biased region" description="Low complexity" evidence="11">
    <location>
        <begin position="132"/>
        <end position="172"/>
    </location>
</feature>
<dbReference type="GO" id="GO:0000417">
    <property type="term" value="C:HIR complex"/>
    <property type="evidence" value="ECO:0007669"/>
    <property type="project" value="TreeGrafter"/>
</dbReference>
<accession>A0A6A5BH60</accession>
<dbReference type="VEuPathDB" id="AmoebaDB:NfTy_092380"/>
<evidence type="ECO:0000256" key="10">
    <source>
        <dbReference type="RuleBase" id="RU364014"/>
    </source>
</evidence>
<keyword evidence="10" id="KW-0678">Repressor</keyword>
<reference evidence="14 15" key="1">
    <citation type="journal article" date="2019" name="Sci. Rep.">
        <title>Nanopore sequencing improves the draft genome of the human pathogenic amoeba Naegleria fowleri.</title>
        <authorList>
            <person name="Liechti N."/>
            <person name="Schurch N."/>
            <person name="Bruggmann R."/>
            <person name="Wittwer M."/>
        </authorList>
    </citation>
    <scope>NUCLEOTIDE SEQUENCE [LARGE SCALE GENOMIC DNA]</scope>
    <source>
        <strain evidence="14 15">ATCC 30894</strain>
    </source>
</reference>
<feature type="compositionally biased region" description="Low complexity" evidence="11">
    <location>
        <begin position="113"/>
        <end position="125"/>
    </location>
</feature>
<dbReference type="RefSeq" id="XP_044558077.1">
    <property type="nucleotide sequence ID" value="XM_044712439.1"/>
</dbReference>
<keyword evidence="15" id="KW-1185">Reference proteome</keyword>
<dbReference type="PROSITE" id="PS50082">
    <property type="entry name" value="WD_REPEATS_2"/>
    <property type="match status" value="2"/>
</dbReference>
<evidence type="ECO:0000256" key="11">
    <source>
        <dbReference type="SAM" id="MobiDB-lite"/>
    </source>
</evidence>
<comment type="caution">
    <text evidence="14">The sequence shown here is derived from an EMBL/GenBank/DDBJ whole genome shotgun (WGS) entry which is preliminary data.</text>
</comment>
<keyword evidence="6 10" id="KW-0805">Transcription regulation</keyword>
<proteinExistence type="inferred from homology"/>
<keyword evidence="3 9" id="KW-0853">WD repeat</keyword>
<keyword evidence="5 10" id="KW-0156">Chromatin regulator</keyword>
<evidence type="ECO:0000256" key="7">
    <source>
        <dbReference type="ARBA" id="ARBA00023163"/>
    </source>
</evidence>
<dbReference type="EMBL" id="VFQX01000061">
    <property type="protein sequence ID" value="KAF0973364.1"/>
    <property type="molecule type" value="Genomic_DNA"/>
</dbReference>
<dbReference type="PANTHER" id="PTHR13831">
    <property type="entry name" value="MEMBER OF THE HIR1 FAMILY OF WD-REPEAT PROTEINS"/>
    <property type="match status" value="1"/>
</dbReference>
<dbReference type="SUPFAM" id="SSF50969">
    <property type="entry name" value="YVTN repeat-like/Quinoprotein amine dehydrogenase"/>
    <property type="match status" value="1"/>
</dbReference>
<dbReference type="GO" id="GO:0031491">
    <property type="term" value="F:nucleosome binding"/>
    <property type="evidence" value="ECO:0007669"/>
    <property type="project" value="TreeGrafter"/>
</dbReference>
<feature type="region of interest" description="Disordered" evidence="11">
    <location>
        <begin position="1"/>
        <end position="61"/>
    </location>
</feature>
<dbReference type="InterPro" id="IPR001680">
    <property type="entry name" value="WD40_rpt"/>
</dbReference>
<keyword evidence="7 10" id="KW-0804">Transcription</keyword>
<feature type="region of interest" description="Disordered" evidence="11">
    <location>
        <begin position="704"/>
        <end position="741"/>
    </location>
</feature>
<keyword evidence="8 10" id="KW-0539">Nucleus</keyword>
<dbReference type="InterPro" id="IPR011494">
    <property type="entry name" value="HIRA-like_C"/>
</dbReference>
<dbReference type="OMA" id="RGSWDGD"/>
<evidence type="ECO:0000259" key="12">
    <source>
        <dbReference type="Pfam" id="PF07569"/>
    </source>
</evidence>
<dbReference type="Gene3D" id="2.130.10.10">
    <property type="entry name" value="YVTN repeat-like/Quinoprotein amine dehydrogenase"/>
    <property type="match status" value="2"/>
</dbReference>
<dbReference type="VEuPathDB" id="AmoebaDB:NF0072860"/>
<feature type="domain" description="Protein HIRA-like C-terminal" evidence="12">
    <location>
        <begin position="823"/>
        <end position="1036"/>
    </location>
</feature>
<dbReference type="VEuPathDB" id="AmoebaDB:FDP41_008571"/>
<organism evidence="14 15">
    <name type="scientific">Naegleria fowleri</name>
    <name type="common">Brain eating amoeba</name>
    <dbReference type="NCBI Taxonomy" id="5763"/>
    <lineage>
        <taxon>Eukaryota</taxon>
        <taxon>Discoba</taxon>
        <taxon>Heterolobosea</taxon>
        <taxon>Tetramitia</taxon>
        <taxon>Eutetramitia</taxon>
        <taxon>Vahlkampfiidae</taxon>
        <taxon>Naegleria</taxon>
    </lineage>
</organism>